<gene>
    <name evidence="1" type="ORF">SMTD_LOCUS15509</name>
</gene>
<sequence length="98" mass="10305">MRLFISSIALSVIREVCVSVSIHDALHLCSVSSLTTSSVVVEVLVLTVAITGESVEVAAQAVVTTVVVIGVSLDSMPGKTLSNCCFSIFNLSIISCWF</sequence>
<accession>A0A3P8JKR7</accession>
<keyword evidence="2" id="KW-1185">Reference proteome</keyword>
<evidence type="ECO:0000313" key="2">
    <source>
        <dbReference type="Proteomes" id="UP000269396"/>
    </source>
</evidence>
<proteinExistence type="predicted"/>
<dbReference type="EMBL" id="UZAL01035946">
    <property type="protein sequence ID" value="VDP68809.1"/>
    <property type="molecule type" value="Genomic_DNA"/>
</dbReference>
<reference evidence="1 2" key="1">
    <citation type="submission" date="2018-11" db="EMBL/GenBank/DDBJ databases">
        <authorList>
            <consortium name="Pathogen Informatics"/>
        </authorList>
    </citation>
    <scope>NUCLEOTIDE SEQUENCE [LARGE SCALE GENOMIC DNA]</scope>
    <source>
        <strain>Denwood</strain>
        <strain evidence="2">Zambia</strain>
    </source>
</reference>
<name>A0A3P8JKR7_9TREM</name>
<protein>
    <submittedName>
        <fullName evidence="1">Uncharacterized protein</fullName>
    </submittedName>
</protein>
<evidence type="ECO:0000313" key="1">
    <source>
        <dbReference type="EMBL" id="VDP68809.1"/>
    </source>
</evidence>
<organism evidence="1 2">
    <name type="scientific">Schistosoma mattheei</name>
    <dbReference type="NCBI Taxonomy" id="31246"/>
    <lineage>
        <taxon>Eukaryota</taxon>
        <taxon>Metazoa</taxon>
        <taxon>Spiralia</taxon>
        <taxon>Lophotrochozoa</taxon>
        <taxon>Platyhelminthes</taxon>
        <taxon>Trematoda</taxon>
        <taxon>Digenea</taxon>
        <taxon>Strigeidida</taxon>
        <taxon>Schistosomatoidea</taxon>
        <taxon>Schistosomatidae</taxon>
        <taxon>Schistosoma</taxon>
    </lineage>
</organism>
<dbReference type="Proteomes" id="UP000269396">
    <property type="component" value="Unassembled WGS sequence"/>
</dbReference>
<dbReference type="AlphaFoldDB" id="A0A3P8JKR7"/>